<evidence type="ECO:0000256" key="1">
    <source>
        <dbReference type="ARBA" id="ARBA00023152"/>
    </source>
</evidence>
<dbReference type="GO" id="GO:0016791">
    <property type="term" value="F:phosphatase activity"/>
    <property type="evidence" value="ECO:0007669"/>
    <property type="project" value="TreeGrafter"/>
</dbReference>
<dbReference type="Pfam" id="PF00300">
    <property type="entry name" value="His_Phos_1"/>
    <property type="match status" value="1"/>
</dbReference>
<evidence type="ECO:0000313" key="6">
    <source>
        <dbReference type="Proteomes" id="UP000199392"/>
    </source>
</evidence>
<keyword evidence="2" id="KW-0413">Isomerase</keyword>
<protein>
    <submittedName>
        <fullName evidence="5">Probable phosphoglycerate mutase</fullName>
    </submittedName>
</protein>
<name>A0A1I6UX41_9RHOB</name>
<dbReference type="GO" id="GO:0005737">
    <property type="term" value="C:cytoplasm"/>
    <property type="evidence" value="ECO:0007669"/>
    <property type="project" value="TreeGrafter"/>
</dbReference>
<dbReference type="AlphaFoldDB" id="A0A1I6UX41"/>
<dbReference type="Gene3D" id="3.40.50.1240">
    <property type="entry name" value="Phosphoglycerate mutase-like"/>
    <property type="match status" value="1"/>
</dbReference>
<dbReference type="PANTHER" id="PTHR48100:SF1">
    <property type="entry name" value="HISTIDINE PHOSPHATASE FAMILY PROTEIN-RELATED"/>
    <property type="match status" value="1"/>
</dbReference>
<dbReference type="EMBL" id="FOZW01000009">
    <property type="protein sequence ID" value="SFT05934.1"/>
    <property type="molecule type" value="Genomic_DNA"/>
</dbReference>
<dbReference type="OrthoDB" id="9781415at2"/>
<evidence type="ECO:0000256" key="2">
    <source>
        <dbReference type="ARBA" id="ARBA00023235"/>
    </source>
</evidence>
<keyword evidence="6" id="KW-1185">Reference proteome</keyword>
<dbReference type="SMART" id="SM00855">
    <property type="entry name" value="PGAM"/>
    <property type="match status" value="1"/>
</dbReference>
<dbReference type="InterPro" id="IPR050275">
    <property type="entry name" value="PGM_Phosphatase"/>
</dbReference>
<gene>
    <name evidence="5" type="ORF">SAMN04488050_10979</name>
</gene>
<dbReference type="STRING" id="311180.SAMN04488050_10979"/>
<proteinExistence type="predicted"/>
<dbReference type="SUPFAM" id="SSF53254">
    <property type="entry name" value="Phosphoglycerate mutase-like"/>
    <property type="match status" value="1"/>
</dbReference>
<keyword evidence="1" id="KW-0324">Glycolysis</keyword>
<dbReference type="InterPro" id="IPR013078">
    <property type="entry name" value="His_Pase_superF_clade-1"/>
</dbReference>
<evidence type="ECO:0000313" key="5">
    <source>
        <dbReference type="EMBL" id="SFT05934.1"/>
    </source>
</evidence>
<feature type="active site" description="Tele-phosphohistidine intermediate" evidence="3">
    <location>
        <position position="9"/>
    </location>
</feature>
<dbReference type="Proteomes" id="UP000199392">
    <property type="component" value="Unassembled WGS sequence"/>
</dbReference>
<organism evidence="5 6">
    <name type="scientific">Alloyangia pacifica</name>
    <dbReference type="NCBI Taxonomy" id="311180"/>
    <lineage>
        <taxon>Bacteria</taxon>
        <taxon>Pseudomonadati</taxon>
        <taxon>Pseudomonadota</taxon>
        <taxon>Alphaproteobacteria</taxon>
        <taxon>Rhodobacterales</taxon>
        <taxon>Roseobacteraceae</taxon>
        <taxon>Alloyangia</taxon>
    </lineage>
</organism>
<dbReference type="InterPro" id="IPR029033">
    <property type="entry name" value="His_PPase_superfam"/>
</dbReference>
<evidence type="ECO:0000256" key="4">
    <source>
        <dbReference type="PIRSR" id="PIRSR613078-2"/>
    </source>
</evidence>
<evidence type="ECO:0000256" key="3">
    <source>
        <dbReference type="PIRSR" id="PIRSR613078-1"/>
    </source>
</evidence>
<dbReference type="CDD" id="cd07067">
    <property type="entry name" value="HP_PGM_like"/>
    <property type="match status" value="1"/>
</dbReference>
<dbReference type="InterPro" id="IPR001345">
    <property type="entry name" value="PG/BPGM_mutase_AS"/>
</dbReference>
<feature type="active site" description="Proton donor/acceptor" evidence="3">
    <location>
        <position position="79"/>
    </location>
</feature>
<accession>A0A1I6UX41</accession>
<dbReference type="RefSeq" id="WP_092429299.1">
    <property type="nucleotide sequence ID" value="NZ_FNCL01000014.1"/>
</dbReference>
<dbReference type="PROSITE" id="PS00175">
    <property type="entry name" value="PG_MUTASE"/>
    <property type="match status" value="1"/>
</dbReference>
<reference evidence="6" key="1">
    <citation type="submission" date="2016-10" db="EMBL/GenBank/DDBJ databases">
        <authorList>
            <person name="Varghese N."/>
            <person name="Submissions S."/>
        </authorList>
    </citation>
    <scope>NUCLEOTIDE SEQUENCE [LARGE SCALE GENOMIC DNA]</scope>
    <source>
        <strain evidence="6">DSM 26894</strain>
    </source>
</reference>
<feature type="binding site" evidence="4">
    <location>
        <begin position="8"/>
        <end position="15"/>
    </location>
    <ligand>
        <name>substrate</name>
    </ligand>
</feature>
<dbReference type="PANTHER" id="PTHR48100">
    <property type="entry name" value="BROAD-SPECIFICITY PHOSPHATASE YOR283W-RELATED"/>
    <property type="match status" value="1"/>
</dbReference>
<feature type="binding site" evidence="4">
    <location>
        <position position="58"/>
    </location>
    <ligand>
        <name>substrate</name>
    </ligand>
</feature>
<sequence length="199" mass="21289">MKRLLLVRHGETEWNAMRRLQGQTDIALTAAGETQARALAPLVTSLGPDRAWTSTLSRAQQTAALLGHAGAEPISALREQALGDWEGRQIAEIRAEAPEAYLGWRAGTHTPPGAEPWADFRQRVEGALTKAFEASSETALVVCHGGVIRAALDVALGLRPSKIIPVGPASMTILAHTGREVRLEAFNLRGASVELHAPD</sequence>